<dbReference type="SUPFAM" id="SSF54523">
    <property type="entry name" value="Pili subunits"/>
    <property type="match status" value="1"/>
</dbReference>
<protein>
    <submittedName>
        <fullName evidence="1">Uncharacterized protein</fullName>
    </submittedName>
</protein>
<reference evidence="1 2" key="1">
    <citation type="submission" date="2020-04" db="EMBL/GenBank/DDBJ databases">
        <title>Luteolibacter sp. G-1-1-1 isolated from soil.</title>
        <authorList>
            <person name="Dahal R.H."/>
        </authorList>
    </citation>
    <scope>NUCLEOTIDE SEQUENCE [LARGE SCALE GENOMIC DNA]</scope>
    <source>
        <strain evidence="1 2">G-1-1-1</strain>
    </source>
</reference>
<dbReference type="KEGG" id="luo:HHL09_12570"/>
<dbReference type="RefSeq" id="WP_169454983.1">
    <property type="nucleotide sequence ID" value="NZ_CP051774.1"/>
</dbReference>
<accession>A0A858RIA8</accession>
<keyword evidence="2" id="KW-1185">Reference proteome</keyword>
<dbReference type="EMBL" id="CP051774">
    <property type="protein sequence ID" value="QJE96582.1"/>
    <property type="molecule type" value="Genomic_DNA"/>
</dbReference>
<evidence type="ECO:0000313" key="1">
    <source>
        <dbReference type="EMBL" id="QJE96582.1"/>
    </source>
</evidence>
<dbReference type="AlphaFoldDB" id="A0A858RIA8"/>
<gene>
    <name evidence="1" type="ORF">HHL09_12570</name>
</gene>
<organism evidence="1 2">
    <name type="scientific">Luteolibacter luteus</name>
    <dbReference type="NCBI Taxonomy" id="2728835"/>
    <lineage>
        <taxon>Bacteria</taxon>
        <taxon>Pseudomonadati</taxon>
        <taxon>Verrucomicrobiota</taxon>
        <taxon>Verrucomicrobiia</taxon>
        <taxon>Verrucomicrobiales</taxon>
        <taxon>Verrucomicrobiaceae</taxon>
        <taxon>Luteolibacter</taxon>
    </lineage>
</organism>
<dbReference type="Gene3D" id="3.30.700.10">
    <property type="entry name" value="Glycoprotein, Type 4 Pilin"/>
    <property type="match status" value="1"/>
</dbReference>
<proteinExistence type="predicted"/>
<sequence length="176" mass="19646">MSNMVESQRNLFNEVTLPDGNARTRFEPEDLARFAKAKASYEEMIVASKGGSYRALDVNAKGWSVLTSMVTAVLRAEARIALVRTGIALERYRLKHGSHPATLGDLVPDYLSAIPLDPFSREALHYRLLPNGSPHLWSIGPDLRDEGGLPHRDRTKGDMVWITSPLPGFTVKDYKR</sequence>
<name>A0A858RIA8_9BACT</name>
<dbReference type="InterPro" id="IPR045584">
    <property type="entry name" value="Pilin-like"/>
</dbReference>
<evidence type="ECO:0000313" key="2">
    <source>
        <dbReference type="Proteomes" id="UP000501812"/>
    </source>
</evidence>
<dbReference type="Proteomes" id="UP000501812">
    <property type="component" value="Chromosome"/>
</dbReference>